<dbReference type="InterPro" id="IPR038441">
    <property type="entry name" value="THAP_Znf_sf"/>
</dbReference>
<evidence type="ECO:0000259" key="9">
    <source>
        <dbReference type="PROSITE" id="PS50950"/>
    </source>
</evidence>
<gene>
    <name evidence="10" type="ORF">J437_LFUL008396</name>
</gene>
<dbReference type="Proteomes" id="UP000792457">
    <property type="component" value="Unassembled WGS sequence"/>
</dbReference>
<reference evidence="10" key="2">
    <citation type="submission" date="2017-10" db="EMBL/GenBank/DDBJ databases">
        <title>Ladona fulva Genome sequencing and assembly.</title>
        <authorList>
            <person name="Murali S."/>
            <person name="Richards S."/>
            <person name="Bandaranaike D."/>
            <person name="Bellair M."/>
            <person name="Blankenburg K."/>
            <person name="Chao H."/>
            <person name="Dinh H."/>
            <person name="Doddapaneni H."/>
            <person name="Dugan-Rocha S."/>
            <person name="Elkadiri S."/>
            <person name="Gnanaolivu R."/>
            <person name="Hernandez B."/>
            <person name="Skinner E."/>
            <person name="Javaid M."/>
            <person name="Lee S."/>
            <person name="Li M."/>
            <person name="Ming W."/>
            <person name="Munidasa M."/>
            <person name="Muniz J."/>
            <person name="Nguyen L."/>
            <person name="Hughes D."/>
            <person name="Osuji N."/>
            <person name="Pu L.-L."/>
            <person name="Puazo M."/>
            <person name="Qu C."/>
            <person name="Quiroz J."/>
            <person name="Raj R."/>
            <person name="Weissenberger G."/>
            <person name="Xin Y."/>
            <person name="Zou X."/>
            <person name="Han Y."/>
            <person name="Worley K."/>
            <person name="Muzny D."/>
            <person name="Gibbs R."/>
        </authorList>
    </citation>
    <scope>NUCLEOTIDE SEQUENCE</scope>
    <source>
        <strain evidence="10">Sampled in the wild</strain>
    </source>
</reference>
<dbReference type="PANTHER" id="PTHR47696">
    <property type="entry name" value="THAP DOMAIN-CONTAINING PROTEIN 2"/>
    <property type="match status" value="1"/>
</dbReference>
<dbReference type="InterPro" id="IPR003656">
    <property type="entry name" value="Znf_BED"/>
</dbReference>
<dbReference type="Pfam" id="PF02892">
    <property type="entry name" value="zf-BED"/>
    <property type="match status" value="1"/>
</dbReference>
<keyword evidence="3" id="KW-0862">Zinc</keyword>
<dbReference type="PROSITE" id="PS50950">
    <property type="entry name" value="ZF_THAP"/>
    <property type="match status" value="1"/>
</dbReference>
<evidence type="ECO:0008006" key="12">
    <source>
        <dbReference type="Google" id="ProtNLM"/>
    </source>
</evidence>
<keyword evidence="2 5" id="KW-0863">Zinc-finger</keyword>
<feature type="domain" description="BED-type" evidence="8">
    <location>
        <begin position="230"/>
        <end position="281"/>
    </location>
</feature>
<dbReference type="OrthoDB" id="7312725at2759"/>
<name>A0A8K0P1B9_LADFU</name>
<dbReference type="SMART" id="SM00980">
    <property type="entry name" value="THAP"/>
    <property type="match status" value="1"/>
</dbReference>
<accession>A0A8K0P1B9</accession>
<dbReference type="InterPro" id="IPR006612">
    <property type="entry name" value="THAP_Znf"/>
</dbReference>
<evidence type="ECO:0000313" key="10">
    <source>
        <dbReference type="EMBL" id="KAG8227524.1"/>
    </source>
</evidence>
<dbReference type="SUPFAM" id="SSF57716">
    <property type="entry name" value="Glucocorticoid receptor-like (DNA-binding domain)"/>
    <property type="match status" value="1"/>
</dbReference>
<evidence type="ECO:0000256" key="2">
    <source>
        <dbReference type="ARBA" id="ARBA00022771"/>
    </source>
</evidence>
<evidence type="ECO:0000256" key="1">
    <source>
        <dbReference type="ARBA" id="ARBA00022723"/>
    </source>
</evidence>
<feature type="coiled-coil region" evidence="6">
    <location>
        <begin position="155"/>
        <end position="189"/>
    </location>
</feature>
<evidence type="ECO:0000256" key="5">
    <source>
        <dbReference type="PROSITE-ProRule" id="PRU00309"/>
    </source>
</evidence>
<dbReference type="EMBL" id="KZ308326">
    <property type="protein sequence ID" value="KAG8227524.1"/>
    <property type="molecule type" value="Genomic_DNA"/>
</dbReference>
<dbReference type="PROSITE" id="PS50808">
    <property type="entry name" value="ZF_BED"/>
    <property type="match status" value="1"/>
</dbReference>
<feature type="region of interest" description="Disordered" evidence="7">
    <location>
        <begin position="289"/>
        <end position="348"/>
    </location>
</feature>
<feature type="compositionally biased region" description="Low complexity" evidence="7">
    <location>
        <begin position="305"/>
        <end position="320"/>
    </location>
</feature>
<dbReference type="Gene3D" id="6.20.210.20">
    <property type="entry name" value="THAP domain"/>
    <property type="match status" value="1"/>
</dbReference>
<evidence type="ECO:0000259" key="8">
    <source>
        <dbReference type="PROSITE" id="PS50808"/>
    </source>
</evidence>
<dbReference type="Pfam" id="PF05485">
    <property type="entry name" value="THAP"/>
    <property type="match status" value="1"/>
</dbReference>
<dbReference type="SMART" id="SM00614">
    <property type="entry name" value="ZnF_BED"/>
    <property type="match status" value="1"/>
</dbReference>
<comment type="caution">
    <text evidence="10">The sequence shown here is derived from an EMBL/GenBank/DDBJ whole genome shotgun (WGS) entry which is preliminary data.</text>
</comment>
<dbReference type="SMART" id="SM00692">
    <property type="entry name" value="DM3"/>
    <property type="match status" value="1"/>
</dbReference>
<dbReference type="GO" id="GO:0003677">
    <property type="term" value="F:DNA binding"/>
    <property type="evidence" value="ECO:0007669"/>
    <property type="project" value="UniProtKB-UniRule"/>
</dbReference>
<dbReference type="SUPFAM" id="SSF57667">
    <property type="entry name" value="beta-beta-alpha zinc fingers"/>
    <property type="match status" value="1"/>
</dbReference>
<evidence type="ECO:0000256" key="3">
    <source>
        <dbReference type="ARBA" id="ARBA00022833"/>
    </source>
</evidence>
<organism evidence="10 11">
    <name type="scientific">Ladona fulva</name>
    <name type="common">Scarce chaser dragonfly</name>
    <name type="synonym">Libellula fulva</name>
    <dbReference type="NCBI Taxonomy" id="123851"/>
    <lineage>
        <taxon>Eukaryota</taxon>
        <taxon>Metazoa</taxon>
        <taxon>Ecdysozoa</taxon>
        <taxon>Arthropoda</taxon>
        <taxon>Hexapoda</taxon>
        <taxon>Insecta</taxon>
        <taxon>Pterygota</taxon>
        <taxon>Palaeoptera</taxon>
        <taxon>Odonata</taxon>
        <taxon>Epiprocta</taxon>
        <taxon>Anisoptera</taxon>
        <taxon>Libelluloidea</taxon>
        <taxon>Libellulidae</taxon>
        <taxon>Ladona</taxon>
    </lineage>
</organism>
<feature type="domain" description="THAP-type" evidence="9">
    <location>
        <begin position="1"/>
        <end position="68"/>
    </location>
</feature>
<keyword evidence="11" id="KW-1185">Reference proteome</keyword>
<feature type="compositionally biased region" description="Basic and acidic residues" evidence="7">
    <location>
        <begin position="289"/>
        <end position="304"/>
    </location>
</feature>
<evidence type="ECO:0000256" key="7">
    <source>
        <dbReference type="SAM" id="MobiDB-lite"/>
    </source>
</evidence>
<dbReference type="InterPro" id="IPR026521">
    <property type="entry name" value="THAP2"/>
</dbReference>
<dbReference type="GO" id="GO:0008270">
    <property type="term" value="F:zinc ion binding"/>
    <property type="evidence" value="ECO:0007669"/>
    <property type="project" value="UniProtKB-KW"/>
</dbReference>
<evidence type="ECO:0000256" key="6">
    <source>
        <dbReference type="SAM" id="Coils"/>
    </source>
</evidence>
<sequence>MGNPCIQVGYLAFCDLLKTKREWVNSLRRKNFVPSKTSKVCSKHFTEDCFNMKTSRPRLKVTAVPTIFDFPRHLMPKVQSRRATKRLTFEDEGEDSSFKAKLLPVLDSNPAVASTSHSNSNDLLKNFRYIRDFTEEDMNSPSKARKALQLAKDHCKKSRLMVRNLQVQCRRLKEKLTTLQDLLKVLKKEKTVISVKLLGEIWRLTPDNRLTHISVSVLRCDLRLSIAMKPKTSAIWNFFCEIDSNIAKSNICKRIYSRKGGTRTSLKWHLKALHRDKYEELLRLEKEPRLATERDQKTQLEKAKLNSSSDPSPSHTLSPLATPLLDIPTSPQHDHSPSSATSNQINKEKGLSLSEINVKRINDMSPGKARAFIYAKSKERCIKRLRKIVQKLRMERRRN</sequence>
<keyword evidence="1" id="KW-0479">Metal-binding</keyword>
<proteinExistence type="predicted"/>
<dbReference type="AlphaFoldDB" id="A0A8K0P1B9"/>
<keyword evidence="4 5" id="KW-0238">DNA-binding</keyword>
<protein>
    <recommendedName>
        <fullName evidence="12">THAP-type domain-containing protein</fullName>
    </recommendedName>
</protein>
<reference evidence="10" key="1">
    <citation type="submission" date="2013-04" db="EMBL/GenBank/DDBJ databases">
        <authorList>
            <person name="Qu J."/>
            <person name="Murali S.C."/>
            <person name="Bandaranaike D."/>
            <person name="Bellair M."/>
            <person name="Blankenburg K."/>
            <person name="Chao H."/>
            <person name="Dinh H."/>
            <person name="Doddapaneni H."/>
            <person name="Downs B."/>
            <person name="Dugan-Rocha S."/>
            <person name="Elkadiri S."/>
            <person name="Gnanaolivu R.D."/>
            <person name="Hernandez B."/>
            <person name="Javaid M."/>
            <person name="Jayaseelan J.C."/>
            <person name="Lee S."/>
            <person name="Li M."/>
            <person name="Ming W."/>
            <person name="Munidasa M."/>
            <person name="Muniz J."/>
            <person name="Nguyen L."/>
            <person name="Ongeri F."/>
            <person name="Osuji N."/>
            <person name="Pu L.-L."/>
            <person name="Puazo M."/>
            <person name="Qu C."/>
            <person name="Quiroz J."/>
            <person name="Raj R."/>
            <person name="Weissenberger G."/>
            <person name="Xin Y."/>
            <person name="Zou X."/>
            <person name="Han Y."/>
            <person name="Richards S."/>
            <person name="Worley K."/>
            <person name="Muzny D."/>
            <person name="Gibbs R."/>
        </authorList>
    </citation>
    <scope>NUCLEOTIDE SEQUENCE</scope>
    <source>
        <strain evidence="10">Sampled in the wild</strain>
    </source>
</reference>
<dbReference type="InterPro" id="IPR036236">
    <property type="entry name" value="Znf_C2H2_sf"/>
</dbReference>
<evidence type="ECO:0000256" key="4">
    <source>
        <dbReference type="ARBA" id="ARBA00023125"/>
    </source>
</evidence>
<dbReference type="PANTHER" id="PTHR47696:SF1">
    <property type="entry name" value="THAP DOMAIN-CONTAINING PROTEIN 2"/>
    <property type="match status" value="1"/>
</dbReference>
<keyword evidence="6" id="KW-0175">Coiled coil</keyword>
<evidence type="ECO:0000313" key="11">
    <source>
        <dbReference type="Proteomes" id="UP000792457"/>
    </source>
</evidence>